<feature type="domain" description="HTH gntR-type" evidence="4">
    <location>
        <begin position="19"/>
        <end position="86"/>
    </location>
</feature>
<dbReference type="InterPro" id="IPR008920">
    <property type="entry name" value="TF_FadR/GntR_C"/>
</dbReference>
<dbReference type="SMART" id="SM00345">
    <property type="entry name" value="HTH_GNTR"/>
    <property type="match status" value="1"/>
</dbReference>
<dbReference type="InterPro" id="IPR036388">
    <property type="entry name" value="WH-like_DNA-bd_sf"/>
</dbReference>
<organism evidence="5 6">
    <name type="scientific">Microbacterium protaetiae</name>
    <dbReference type="NCBI Taxonomy" id="2509458"/>
    <lineage>
        <taxon>Bacteria</taxon>
        <taxon>Bacillati</taxon>
        <taxon>Actinomycetota</taxon>
        <taxon>Actinomycetes</taxon>
        <taxon>Micrococcales</taxon>
        <taxon>Microbacteriaceae</taxon>
        <taxon>Microbacterium</taxon>
    </lineage>
</organism>
<protein>
    <submittedName>
        <fullName evidence="5">GntR family transcriptional regulator</fullName>
    </submittedName>
</protein>
<dbReference type="GO" id="GO:0003677">
    <property type="term" value="F:DNA binding"/>
    <property type="evidence" value="ECO:0007669"/>
    <property type="project" value="UniProtKB-KW"/>
</dbReference>
<keyword evidence="1" id="KW-0805">Transcription regulation</keyword>
<dbReference type="GO" id="GO:0003700">
    <property type="term" value="F:DNA-binding transcription factor activity"/>
    <property type="evidence" value="ECO:0007669"/>
    <property type="project" value="InterPro"/>
</dbReference>
<evidence type="ECO:0000313" key="5">
    <source>
        <dbReference type="EMBL" id="QAY60322.1"/>
    </source>
</evidence>
<accession>A0A4P6EDI6</accession>
<dbReference type="KEGG" id="mprt:ET475_10215"/>
<dbReference type="Pfam" id="PF07729">
    <property type="entry name" value="FCD"/>
    <property type="match status" value="1"/>
</dbReference>
<dbReference type="OrthoDB" id="9816161at2"/>
<sequence>MATAKTPFGAASVFRVARPSTVDLISIELRNAIFSGALPVGGPIGEVEIATQLGVSRSPLREAAQRLVQEGLLTATPGRGLRVSVIGTEHLQDLYDARGAVEFEAVRIIVRDKAALDQVAQALDELEKLSEGQDARAIGDADLAFHRALVEASGNRRLSRYMATLAIETRIASFSTSDEYIVRRDVSPTYRALLKALRAGDVDTAIAALQQQFDEAVARLSGDLEPEKVQTITEAITVPPVLQPLDVAGAPE</sequence>
<reference evidence="5 6" key="1">
    <citation type="submission" date="2019-01" db="EMBL/GenBank/DDBJ databases">
        <title>Genome sequencing of strain DFW100M-13.</title>
        <authorList>
            <person name="Heo J."/>
            <person name="Kim S.-J."/>
            <person name="Kim J.-S."/>
            <person name="Hong S.-B."/>
            <person name="Kwon S.-W."/>
        </authorList>
    </citation>
    <scope>NUCLEOTIDE SEQUENCE [LARGE SCALE GENOMIC DNA]</scope>
    <source>
        <strain evidence="5 6">DFW100M-13</strain>
    </source>
</reference>
<dbReference type="SUPFAM" id="SSF48008">
    <property type="entry name" value="GntR ligand-binding domain-like"/>
    <property type="match status" value="1"/>
</dbReference>
<dbReference type="PRINTS" id="PR00035">
    <property type="entry name" value="HTHGNTR"/>
</dbReference>
<dbReference type="CDD" id="cd07377">
    <property type="entry name" value="WHTH_GntR"/>
    <property type="match status" value="1"/>
</dbReference>
<dbReference type="InterPro" id="IPR011711">
    <property type="entry name" value="GntR_C"/>
</dbReference>
<dbReference type="EMBL" id="CP035494">
    <property type="protein sequence ID" value="QAY60322.1"/>
    <property type="molecule type" value="Genomic_DNA"/>
</dbReference>
<dbReference type="PROSITE" id="PS50949">
    <property type="entry name" value="HTH_GNTR"/>
    <property type="match status" value="1"/>
</dbReference>
<evidence type="ECO:0000256" key="3">
    <source>
        <dbReference type="ARBA" id="ARBA00023163"/>
    </source>
</evidence>
<dbReference type="Proteomes" id="UP000293995">
    <property type="component" value="Chromosome"/>
</dbReference>
<gene>
    <name evidence="5" type="ORF">ET475_10215</name>
</gene>
<dbReference type="Gene3D" id="1.10.10.10">
    <property type="entry name" value="Winged helix-like DNA-binding domain superfamily/Winged helix DNA-binding domain"/>
    <property type="match status" value="1"/>
</dbReference>
<dbReference type="SUPFAM" id="SSF46785">
    <property type="entry name" value="Winged helix' DNA-binding domain"/>
    <property type="match status" value="1"/>
</dbReference>
<dbReference type="Pfam" id="PF00392">
    <property type="entry name" value="GntR"/>
    <property type="match status" value="1"/>
</dbReference>
<proteinExistence type="predicted"/>
<evidence type="ECO:0000313" key="6">
    <source>
        <dbReference type="Proteomes" id="UP000293995"/>
    </source>
</evidence>
<dbReference type="AlphaFoldDB" id="A0A4P6EDI6"/>
<keyword evidence="2" id="KW-0238">DNA-binding</keyword>
<keyword evidence="6" id="KW-1185">Reference proteome</keyword>
<dbReference type="PANTHER" id="PTHR43537">
    <property type="entry name" value="TRANSCRIPTIONAL REGULATOR, GNTR FAMILY"/>
    <property type="match status" value="1"/>
</dbReference>
<dbReference type="SMART" id="SM00895">
    <property type="entry name" value="FCD"/>
    <property type="match status" value="1"/>
</dbReference>
<dbReference type="InterPro" id="IPR036390">
    <property type="entry name" value="WH_DNA-bd_sf"/>
</dbReference>
<evidence type="ECO:0000256" key="2">
    <source>
        <dbReference type="ARBA" id="ARBA00023125"/>
    </source>
</evidence>
<evidence type="ECO:0000259" key="4">
    <source>
        <dbReference type="PROSITE" id="PS50949"/>
    </source>
</evidence>
<dbReference type="InterPro" id="IPR000524">
    <property type="entry name" value="Tscrpt_reg_HTH_GntR"/>
</dbReference>
<evidence type="ECO:0000256" key="1">
    <source>
        <dbReference type="ARBA" id="ARBA00023015"/>
    </source>
</evidence>
<dbReference type="RefSeq" id="WP_129389482.1">
    <property type="nucleotide sequence ID" value="NZ_CP035494.1"/>
</dbReference>
<keyword evidence="3" id="KW-0804">Transcription</keyword>
<dbReference type="PANTHER" id="PTHR43537:SF5">
    <property type="entry name" value="UXU OPERON TRANSCRIPTIONAL REGULATOR"/>
    <property type="match status" value="1"/>
</dbReference>
<name>A0A4P6EDI6_9MICO</name>
<dbReference type="Gene3D" id="1.20.120.530">
    <property type="entry name" value="GntR ligand-binding domain-like"/>
    <property type="match status" value="1"/>
</dbReference>